<dbReference type="InterPro" id="IPR040079">
    <property type="entry name" value="Glutathione_S-Trfase"/>
</dbReference>
<evidence type="ECO:0000259" key="6">
    <source>
        <dbReference type="PROSITE" id="PS50404"/>
    </source>
</evidence>
<dbReference type="InterPro" id="IPR050213">
    <property type="entry name" value="GST_superfamily"/>
</dbReference>
<dbReference type="InterPro" id="IPR010987">
    <property type="entry name" value="Glutathione-S-Trfase_C-like"/>
</dbReference>
<dbReference type="AlphaFoldDB" id="A0A061R946"/>
<dbReference type="SUPFAM" id="SSF52833">
    <property type="entry name" value="Thioredoxin-like"/>
    <property type="match status" value="1"/>
</dbReference>
<dbReference type="GO" id="GO:0004364">
    <property type="term" value="F:glutathione transferase activity"/>
    <property type="evidence" value="ECO:0007669"/>
    <property type="project" value="UniProtKB-EC"/>
</dbReference>
<evidence type="ECO:0000256" key="5">
    <source>
        <dbReference type="ARBA" id="ARBA00047960"/>
    </source>
</evidence>
<dbReference type="Gene3D" id="3.40.30.10">
    <property type="entry name" value="Glutaredoxin"/>
    <property type="match status" value="1"/>
</dbReference>
<evidence type="ECO:0000256" key="3">
    <source>
        <dbReference type="ARBA" id="ARBA00012452"/>
    </source>
</evidence>
<evidence type="ECO:0000256" key="2">
    <source>
        <dbReference type="ARBA" id="ARBA00005861"/>
    </source>
</evidence>
<sequence>KAGTTEGHRRPLKPSDCRCIENFLSNPVTSQTTDPATMPQFVLGYWKIRGLAAPARMMLEYKKADYEDVQYDDAAKWFSEDKPKLAEKNPLVNLPYVVDGETVVTHSNSVYAYLGEKLGITPTDENSKFWDSQALLEVFDLRNGMIELVYPFKQVCRTQAEFEARRDKILEELLLKSYEKFEKVLQKTPGPFIGGETPAPSDFHLFEMIDQHEALAKSAGKPSPVSSYSGLQKLHAAFKELPSLKNYFSSDAYKLPINNALGGAYFA</sequence>
<accession>A0A061R946</accession>
<dbReference type="InterPro" id="IPR004046">
    <property type="entry name" value="GST_C"/>
</dbReference>
<dbReference type="EC" id="2.5.1.18" evidence="3"/>
<gene>
    <name evidence="8" type="primary">GST</name>
    <name evidence="8" type="ORF">TSPGSL018_11526</name>
</gene>
<dbReference type="InterPro" id="IPR036282">
    <property type="entry name" value="Glutathione-S-Trfase_C_sf"/>
</dbReference>
<evidence type="ECO:0000256" key="4">
    <source>
        <dbReference type="ARBA" id="ARBA00022679"/>
    </source>
</evidence>
<protein>
    <recommendedName>
        <fullName evidence="3">glutathione transferase</fullName>
        <ecNumber evidence="3">2.5.1.18</ecNumber>
    </recommendedName>
</protein>
<organism evidence="8">
    <name type="scientific">Tetraselmis sp. GSL018</name>
    <dbReference type="NCBI Taxonomy" id="582737"/>
    <lineage>
        <taxon>Eukaryota</taxon>
        <taxon>Viridiplantae</taxon>
        <taxon>Chlorophyta</taxon>
        <taxon>core chlorophytes</taxon>
        <taxon>Chlorodendrophyceae</taxon>
        <taxon>Chlorodendrales</taxon>
        <taxon>Chlorodendraceae</taxon>
        <taxon>Tetraselmis</taxon>
    </lineage>
</organism>
<dbReference type="GO" id="GO:0006749">
    <property type="term" value="P:glutathione metabolic process"/>
    <property type="evidence" value="ECO:0007669"/>
    <property type="project" value="TreeGrafter"/>
</dbReference>
<feature type="non-terminal residue" evidence="8">
    <location>
        <position position="1"/>
    </location>
</feature>
<dbReference type="SFLD" id="SFLDS00019">
    <property type="entry name" value="Glutathione_Transferase_(cytos"/>
    <property type="match status" value="1"/>
</dbReference>
<feature type="domain" description="GST N-terminal" evidence="6">
    <location>
        <begin position="39"/>
        <end position="122"/>
    </location>
</feature>
<keyword evidence="4 8" id="KW-0808">Transferase</keyword>
<name>A0A061R946_9CHLO</name>
<dbReference type="EMBL" id="GBEZ01019245">
    <property type="protein sequence ID" value="JAC67289.1"/>
    <property type="molecule type" value="Transcribed_RNA"/>
</dbReference>
<dbReference type="InterPro" id="IPR036249">
    <property type="entry name" value="Thioredoxin-like_sf"/>
</dbReference>
<comment type="catalytic activity">
    <reaction evidence="5">
        <text>RX + glutathione = an S-substituted glutathione + a halide anion + H(+)</text>
        <dbReference type="Rhea" id="RHEA:16437"/>
        <dbReference type="ChEBI" id="CHEBI:15378"/>
        <dbReference type="ChEBI" id="CHEBI:16042"/>
        <dbReference type="ChEBI" id="CHEBI:17792"/>
        <dbReference type="ChEBI" id="CHEBI:57925"/>
        <dbReference type="ChEBI" id="CHEBI:90779"/>
        <dbReference type="EC" id="2.5.1.18"/>
    </reaction>
</comment>
<dbReference type="Pfam" id="PF02798">
    <property type="entry name" value="GST_N"/>
    <property type="match status" value="1"/>
</dbReference>
<dbReference type="PANTHER" id="PTHR11571">
    <property type="entry name" value="GLUTATHIONE S-TRANSFERASE"/>
    <property type="match status" value="1"/>
</dbReference>
<feature type="domain" description="GST C-terminal" evidence="7">
    <location>
        <begin position="124"/>
        <end position="257"/>
    </location>
</feature>
<evidence type="ECO:0000313" key="8">
    <source>
        <dbReference type="EMBL" id="JAC67289.1"/>
    </source>
</evidence>
<dbReference type="Gene3D" id="1.20.1050.10">
    <property type="match status" value="1"/>
</dbReference>
<dbReference type="PROSITE" id="PS50405">
    <property type="entry name" value="GST_CTER"/>
    <property type="match status" value="1"/>
</dbReference>
<comment type="function">
    <text evidence="1">Conjugation of reduced glutathione to a wide number of exogenous and endogenous hydrophobic electrophiles.</text>
</comment>
<reference evidence="8" key="1">
    <citation type="submission" date="2014-05" db="EMBL/GenBank/DDBJ databases">
        <title>The transcriptome of the halophilic microalga Tetraselmis sp. GSL018 isolated from the Great Salt Lake, Utah.</title>
        <authorList>
            <person name="Jinkerson R.E."/>
            <person name="D'Adamo S."/>
            <person name="Posewitz M.C."/>
        </authorList>
    </citation>
    <scope>NUCLEOTIDE SEQUENCE</scope>
    <source>
        <strain evidence="8">GSL018</strain>
    </source>
</reference>
<dbReference type="SUPFAM" id="SSF47616">
    <property type="entry name" value="GST C-terminal domain-like"/>
    <property type="match status" value="1"/>
</dbReference>
<dbReference type="Pfam" id="PF14497">
    <property type="entry name" value="GST_C_3"/>
    <property type="match status" value="1"/>
</dbReference>
<dbReference type="InterPro" id="IPR004045">
    <property type="entry name" value="Glutathione_S-Trfase_N"/>
</dbReference>
<dbReference type="PROSITE" id="PS50404">
    <property type="entry name" value="GST_NTER"/>
    <property type="match status" value="1"/>
</dbReference>
<evidence type="ECO:0000256" key="1">
    <source>
        <dbReference type="ARBA" id="ARBA00003701"/>
    </source>
</evidence>
<comment type="similarity">
    <text evidence="2">Belongs to the GST superfamily. Mu family.</text>
</comment>
<dbReference type="PANTHER" id="PTHR11571:SF222">
    <property type="entry name" value="GLUTATHIONE TRANSFERASE"/>
    <property type="match status" value="1"/>
</dbReference>
<evidence type="ECO:0000259" key="7">
    <source>
        <dbReference type="PROSITE" id="PS50405"/>
    </source>
</evidence>
<proteinExistence type="inferred from homology"/>